<evidence type="ECO:0008006" key="4">
    <source>
        <dbReference type="Google" id="ProtNLM"/>
    </source>
</evidence>
<feature type="compositionally biased region" description="Low complexity" evidence="1">
    <location>
        <begin position="245"/>
        <end position="264"/>
    </location>
</feature>
<keyword evidence="3" id="KW-1185">Reference proteome</keyword>
<evidence type="ECO:0000313" key="2">
    <source>
        <dbReference type="EMBL" id="MBB6168555.1"/>
    </source>
</evidence>
<feature type="region of interest" description="Disordered" evidence="1">
    <location>
        <begin position="166"/>
        <end position="267"/>
    </location>
</feature>
<comment type="caution">
    <text evidence="2">The sequence shown here is derived from an EMBL/GenBank/DDBJ whole genome shotgun (WGS) entry which is preliminary data.</text>
</comment>
<dbReference type="Proteomes" id="UP000588017">
    <property type="component" value="Unassembled WGS sequence"/>
</dbReference>
<dbReference type="EMBL" id="JACHEH010000004">
    <property type="protein sequence ID" value="MBB6168555.1"/>
    <property type="molecule type" value="Genomic_DNA"/>
</dbReference>
<accession>A0A841K8C4</accession>
<organism evidence="2 3">
    <name type="scientific">Chelatococcus composti</name>
    <dbReference type="NCBI Taxonomy" id="1743235"/>
    <lineage>
        <taxon>Bacteria</taxon>
        <taxon>Pseudomonadati</taxon>
        <taxon>Pseudomonadota</taxon>
        <taxon>Alphaproteobacteria</taxon>
        <taxon>Hyphomicrobiales</taxon>
        <taxon>Chelatococcaceae</taxon>
        <taxon>Chelatococcus</taxon>
    </lineage>
</organism>
<dbReference type="InterPro" id="IPR009282">
    <property type="entry name" value="DUF937"/>
</dbReference>
<dbReference type="RefSeq" id="WP_183334853.1">
    <property type="nucleotide sequence ID" value="NZ_BMHX01000004.1"/>
</dbReference>
<evidence type="ECO:0000256" key="1">
    <source>
        <dbReference type="SAM" id="MobiDB-lite"/>
    </source>
</evidence>
<feature type="compositionally biased region" description="Low complexity" evidence="1">
    <location>
        <begin position="204"/>
        <end position="221"/>
    </location>
</feature>
<name>A0A841K8C4_9HYPH</name>
<dbReference type="Pfam" id="PF06078">
    <property type="entry name" value="DUF937"/>
    <property type="match status" value="1"/>
</dbReference>
<proteinExistence type="predicted"/>
<evidence type="ECO:0000313" key="3">
    <source>
        <dbReference type="Proteomes" id="UP000588017"/>
    </source>
</evidence>
<sequence>MPMRGDREERAMFNLFEIIQSAQGGTALDNFARQFGLSNREVERAVEALLPAFTVGLQRTAQDPSGLMGMFGLMGAGRYQAPFEDPAQAFSVAGRSEGNDVLAQIFGSPEVSRQVAAQAAAVSGVSQEIIKKMLPILAALLMGGLAKGASNQGLGGLLEQFGKMFGAPAPSGPAPSAERRQPSGGSDIFGQLSDMIQQGGFPGMPGAQPQAQSPQQQDADAPPQPRNPLEELFDTFLGGLAGRPADAAGTQAERGAAAAQQPSAPFDREAIGRMFQAGRDIQEQQMATMRAILDSFGKPRG</sequence>
<protein>
    <recommendedName>
        <fullName evidence="4">DUF937 domain-containing protein</fullName>
    </recommendedName>
</protein>
<gene>
    <name evidence="2" type="ORF">HNQ73_002185</name>
</gene>
<reference evidence="2 3" key="1">
    <citation type="submission" date="2020-08" db="EMBL/GenBank/DDBJ databases">
        <title>Genomic Encyclopedia of Type Strains, Phase IV (KMG-IV): sequencing the most valuable type-strain genomes for metagenomic binning, comparative biology and taxonomic classification.</title>
        <authorList>
            <person name="Goeker M."/>
        </authorList>
    </citation>
    <scope>NUCLEOTIDE SEQUENCE [LARGE SCALE GENOMIC DNA]</scope>
    <source>
        <strain evidence="2 3">DSM 101465</strain>
    </source>
</reference>
<dbReference type="AlphaFoldDB" id="A0A841K8C4"/>